<organism evidence="2 3">
    <name type="scientific">Microbacterium azadirachtae</name>
    <dbReference type="NCBI Taxonomy" id="582680"/>
    <lineage>
        <taxon>Bacteria</taxon>
        <taxon>Bacillati</taxon>
        <taxon>Actinomycetota</taxon>
        <taxon>Actinomycetes</taxon>
        <taxon>Micrococcales</taxon>
        <taxon>Microbacteriaceae</taxon>
        <taxon>Microbacterium</taxon>
    </lineage>
</organism>
<gene>
    <name evidence="2" type="ORF">SAMN04488591_3039</name>
</gene>
<feature type="transmembrane region" description="Helical" evidence="1">
    <location>
        <begin position="268"/>
        <end position="294"/>
    </location>
</feature>
<dbReference type="AlphaFoldDB" id="A0A1I6IS66"/>
<keyword evidence="1" id="KW-0812">Transmembrane</keyword>
<dbReference type="EMBL" id="FOYR01000003">
    <property type="protein sequence ID" value="SFR69584.1"/>
    <property type="molecule type" value="Genomic_DNA"/>
</dbReference>
<dbReference type="InterPro" id="IPR010640">
    <property type="entry name" value="Low_temperature_requirement_A"/>
</dbReference>
<sequence>MIQTAQPPESERDPTRADWMELFFDLVFVALVGQLSSGLHHEPTFAQLGVFLALFASVWWSWVNLTFAINIQAHLSRRVLAAFMLVAMAAMGAIAVAAPEALGERAWLFALGNASMRALLLALWARSNWAGGGLARVRIVAYNGVTGLLWLVSAFTPEPVRSVLWALAIALEILLLVLTAPSLLRRLGTLNVEHLADRFGTLVIIALGETVLAIIVALSAHLTPLSAAAAVCSLVVAAGLAWASFLFGVSSMRDGLELLSSRGDSRGIVTTFAFLPYALVSGIMLLSGAVSVAIADPDAVLPPAVATAFGVGVALFYATNATIALRYGTPWRRVLPWAAPAVLLPLAVGAAALTLPAFLAIGIMALTLVAIVTMSEVRRRLSGTHP</sequence>
<keyword evidence="1" id="KW-0472">Membrane</keyword>
<keyword evidence="1" id="KW-1133">Transmembrane helix</keyword>
<feature type="transmembrane region" description="Helical" evidence="1">
    <location>
        <begin position="162"/>
        <end position="184"/>
    </location>
</feature>
<dbReference type="Pfam" id="PF06772">
    <property type="entry name" value="LtrA"/>
    <property type="match status" value="1"/>
</dbReference>
<feature type="transmembrane region" description="Helical" evidence="1">
    <location>
        <begin position="196"/>
        <end position="219"/>
    </location>
</feature>
<dbReference type="RefSeq" id="WP_091741023.1">
    <property type="nucleotide sequence ID" value="NZ_FOYR01000003.1"/>
</dbReference>
<feature type="transmembrane region" description="Helical" evidence="1">
    <location>
        <begin position="45"/>
        <end position="67"/>
    </location>
</feature>
<feature type="transmembrane region" description="Helical" evidence="1">
    <location>
        <begin position="105"/>
        <end position="125"/>
    </location>
</feature>
<dbReference type="Proteomes" id="UP000198877">
    <property type="component" value="Unassembled WGS sequence"/>
</dbReference>
<protein>
    <submittedName>
        <fullName evidence="2">Low temperature requirement protein LtrA</fullName>
    </submittedName>
</protein>
<evidence type="ECO:0000313" key="3">
    <source>
        <dbReference type="Proteomes" id="UP000198877"/>
    </source>
</evidence>
<proteinExistence type="predicted"/>
<feature type="transmembrane region" description="Helical" evidence="1">
    <location>
        <begin position="225"/>
        <end position="247"/>
    </location>
</feature>
<evidence type="ECO:0000256" key="1">
    <source>
        <dbReference type="SAM" id="Phobius"/>
    </source>
</evidence>
<feature type="transmembrane region" description="Helical" evidence="1">
    <location>
        <begin position="300"/>
        <end position="322"/>
    </location>
</feature>
<feature type="transmembrane region" description="Helical" evidence="1">
    <location>
        <begin position="137"/>
        <end position="156"/>
    </location>
</feature>
<accession>A0A1I6IS66</accession>
<feature type="transmembrane region" description="Helical" evidence="1">
    <location>
        <begin position="79"/>
        <end position="99"/>
    </location>
</feature>
<name>A0A1I6IS66_9MICO</name>
<dbReference type="PANTHER" id="PTHR36840:SF1">
    <property type="entry name" value="BLL5714 PROTEIN"/>
    <property type="match status" value="1"/>
</dbReference>
<evidence type="ECO:0000313" key="2">
    <source>
        <dbReference type="EMBL" id="SFR69584.1"/>
    </source>
</evidence>
<feature type="transmembrane region" description="Helical" evidence="1">
    <location>
        <begin position="358"/>
        <end position="377"/>
    </location>
</feature>
<feature type="transmembrane region" description="Helical" evidence="1">
    <location>
        <begin position="334"/>
        <end position="352"/>
    </location>
</feature>
<reference evidence="3" key="1">
    <citation type="submission" date="2016-10" db="EMBL/GenBank/DDBJ databases">
        <authorList>
            <person name="Varghese N."/>
            <person name="Submissions S."/>
        </authorList>
    </citation>
    <scope>NUCLEOTIDE SEQUENCE [LARGE SCALE GENOMIC DNA]</scope>
    <source>
        <strain evidence="3">CL127</strain>
    </source>
</reference>
<dbReference type="PANTHER" id="PTHR36840">
    <property type="entry name" value="BLL5714 PROTEIN"/>
    <property type="match status" value="1"/>
</dbReference>